<feature type="compositionally biased region" description="Basic and acidic residues" evidence="1">
    <location>
        <begin position="380"/>
        <end position="392"/>
    </location>
</feature>
<dbReference type="EMBL" id="BAAFST010000019">
    <property type="protein sequence ID" value="GAB1302008.1"/>
    <property type="molecule type" value="Genomic_DNA"/>
</dbReference>
<evidence type="ECO:0000256" key="1">
    <source>
        <dbReference type="SAM" id="MobiDB-lite"/>
    </source>
</evidence>
<dbReference type="PANTHER" id="PTHR14652:SF2">
    <property type="entry name" value="TYPE 2 DNA TOPOISOMERASE 6 SUBUNIT B-LIKE"/>
    <property type="match status" value="1"/>
</dbReference>
<gene>
    <name evidence="2" type="ORF">APTSU1_001724600</name>
</gene>
<evidence type="ECO:0000313" key="2">
    <source>
        <dbReference type="EMBL" id="GAB1302008.1"/>
    </source>
</evidence>
<dbReference type="Pfam" id="PF15091">
    <property type="entry name" value="DUF4554"/>
    <property type="match status" value="1"/>
</dbReference>
<sequence>MERMALAVCEILRYLIIHWKCEAGTPKEALLDGQLVISVEALCSTHRPDSLHCIITRFVYLHPTQVTCLPATRAAGMRRDATEMWGRDERPHHTKHVASTGSVYGGLDFKKFLQEIQPVDENPRSLMTDLAENEPTLRLSNGITLVVGFPRYVSQDVDEPKLCFIGLSANLHDKESVLPDVNYKVESPEGNQSPNMNAQGPALLLFLFLDFQSGIPVQQVEIWGQGLHTVLTTHLSAILAESRSTVRDSIQSAVDRVLEPHHQVAKTHQRLQAPISVAVNSIMSVLTGSTCSIFRKTCLQALEAADTQEFGAKLHRLFYDITQHQFLNHCSCDTEQHLTPEKNISAQNTEDQHKNIGLEFPPESIGQAENKRLKRSRPNQGREESRALRPARDLSPPESVTHDRESTEASLTARGSQTQADHGRAQSADAASPPGGLEDLWLQEIANLSEWLSPGHRS</sequence>
<proteinExistence type="predicted"/>
<feature type="region of interest" description="Disordered" evidence="1">
    <location>
        <begin position="356"/>
        <end position="438"/>
    </location>
</feature>
<protein>
    <submittedName>
        <fullName evidence="2">Type 2 DNA topoisomerase 6 subunit B-like</fullName>
    </submittedName>
</protein>
<keyword evidence="3" id="KW-1185">Reference proteome</keyword>
<dbReference type="PANTHER" id="PTHR14652">
    <property type="entry name" value="TYPE 2 DNA TOPOISOMERASE 6 SUBUNIT B-LIKE"/>
    <property type="match status" value="1"/>
</dbReference>
<accession>A0ABQ0FRY4</accession>
<name>A0ABQ0FRY4_APOSI</name>
<organism evidence="2 3">
    <name type="scientific">Apodemus speciosus</name>
    <name type="common">Large Japanese field mouse</name>
    <dbReference type="NCBI Taxonomy" id="105296"/>
    <lineage>
        <taxon>Eukaryota</taxon>
        <taxon>Metazoa</taxon>
        <taxon>Chordata</taxon>
        <taxon>Craniata</taxon>
        <taxon>Vertebrata</taxon>
        <taxon>Euteleostomi</taxon>
        <taxon>Mammalia</taxon>
        <taxon>Eutheria</taxon>
        <taxon>Euarchontoglires</taxon>
        <taxon>Glires</taxon>
        <taxon>Rodentia</taxon>
        <taxon>Myomorpha</taxon>
        <taxon>Muroidea</taxon>
        <taxon>Muridae</taxon>
        <taxon>Murinae</taxon>
        <taxon>Apodemus</taxon>
    </lineage>
</organism>
<comment type="caution">
    <text evidence="2">The sequence shown here is derived from an EMBL/GenBank/DDBJ whole genome shotgun (WGS) entry which is preliminary data.</text>
</comment>
<reference evidence="2 3" key="1">
    <citation type="submission" date="2024-08" db="EMBL/GenBank/DDBJ databases">
        <title>The draft genome of Apodemus speciosus.</title>
        <authorList>
            <person name="Nabeshima K."/>
            <person name="Suzuki S."/>
            <person name="Onuma M."/>
        </authorList>
    </citation>
    <scope>NUCLEOTIDE SEQUENCE [LARGE SCALE GENOMIC DNA]</scope>
    <source>
        <strain evidence="2">IB14-021</strain>
    </source>
</reference>
<dbReference type="InterPro" id="IPR028040">
    <property type="entry name" value="TopoVIB-like"/>
</dbReference>
<evidence type="ECO:0000313" key="3">
    <source>
        <dbReference type="Proteomes" id="UP001623349"/>
    </source>
</evidence>
<dbReference type="Proteomes" id="UP001623349">
    <property type="component" value="Unassembled WGS sequence"/>
</dbReference>
<feature type="compositionally biased region" description="Polar residues" evidence="1">
    <location>
        <begin position="408"/>
        <end position="420"/>
    </location>
</feature>